<proteinExistence type="predicted"/>
<accession>A0AC60P2G0</accession>
<keyword evidence="2" id="KW-1185">Reference proteome</keyword>
<sequence>MPLDCVSFSMEDDKEENFMPVSECSMLSPCRIDPVLSEPRDWCYLEEDSALCHVICDGDYELCFAAKSGVFIDGINEPWAMSQATLEQELLFTQWASPLPVDVRLQRALALNSCDDV</sequence>
<organism evidence="1 2">
    <name type="scientific">Ixodes persulcatus</name>
    <name type="common">Taiga tick</name>
    <dbReference type="NCBI Taxonomy" id="34615"/>
    <lineage>
        <taxon>Eukaryota</taxon>
        <taxon>Metazoa</taxon>
        <taxon>Ecdysozoa</taxon>
        <taxon>Arthropoda</taxon>
        <taxon>Chelicerata</taxon>
        <taxon>Arachnida</taxon>
        <taxon>Acari</taxon>
        <taxon>Parasitiformes</taxon>
        <taxon>Ixodida</taxon>
        <taxon>Ixodoidea</taxon>
        <taxon>Ixodidae</taxon>
        <taxon>Ixodinae</taxon>
        <taxon>Ixodes</taxon>
    </lineage>
</organism>
<dbReference type="Proteomes" id="UP000805193">
    <property type="component" value="Unassembled WGS sequence"/>
</dbReference>
<name>A0AC60P2G0_IXOPE</name>
<evidence type="ECO:0000313" key="2">
    <source>
        <dbReference type="Proteomes" id="UP000805193"/>
    </source>
</evidence>
<protein>
    <submittedName>
        <fullName evidence="1">Uncharacterized protein</fullName>
    </submittedName>
</protein>
<dbReference type="EMBL" id="JABSTQ010011246">
    <property type="protein sequence ID" value="KAG0413606.1"/>
    <property type="molecule type" value="Genomic_DNA"/>
</dbReference>
<gene>
    <name evidence="1" type="ORF">HPB47_009259</name>
</gene>
<comment type="caution">
    <text evidence="1">The sequence shown here is derived from an EMBL/GenBank/DDBJ whole genome shotgun (WGS) entry which is preliminary data.</text>
</comment>
<reference evidence="1 2" key="1">
    <citation type="journal article" date="2020" name="Cell">
        <title>Large-Scale Comparative Analyses of Tick Genomes Elucidate Their Genetic Diversity and Vector Capacities.</title>
        <authorList>
            <consortium name="Tick Genome and Microbiome Consortium (TIGMIC)"/>
            <person name="Jia N."/>
            <person name="Wang J."/>
            <person name="Shi W."/>
            <person name="Du L."/>
            <person name="Sun Y."/>
            <person name="Zhan W."/>
            <person name="Jiang J.F."/>
            <person name="Wang Q."/>
            <person name="Zhang B."/>
            <person name="Ji P."/>
            <person name="Bell-Sakyi L."/>
            <person name="Cui X.M."/>
            <person name="Yuan T.T."/>
            <person name="Jiang B.G."/>
            <person name="Yang W.F."/>
            <person name="Lam T.T."/>
            <person name="Chang Q.C."/>
            <person name="Ding S.J."/>
            <person name="Wang X.J."/>
            <person name="Zhu J.G."/>
            <person name="Ruan X.D."/>
            <person name="Zhao L."/>
            <person name="Wei J.T."/>
            <person name="Ye R.Z."/>
            <person name="Que T.C."/>
            <person name="Du C.H."/>
            <person name="Zhou Y.H."/>
            <person name="Cheng J.X."/>
            <person name="Dai P.F."/>
            <person name="Guo W.B."/>
            <person name="Han X.H."/>
            <person name="Huang E.J."/>
            <person name="Li L.F."/>
            <person name="Wei W."/>
            <person name="Gao Y.C."/>
            <person name="Liu J.Z."/>
            <person name="Shao H.Z."/>
            <person name="Wang X."/>
            <person name="Wang C.C."/>
            <person name="Yang T.C."/>
            <person name="Huo Q.B."/>
            <person name="Li W."/>
            <person name="Chen H.Y."/>
            <person name="Chen S.E."/>
            <person name="Zhou L.G."/>
            <person name="Ni X.B."/>
            <person name="Tian J.H."/>
            <person name="Sheng Y."/>
            <person name="Liu T."/>
            <person name="Pan Y.S."/>
            <person name="Xia L.Y."/>
            <person name="Li J."/>
            <person name="Zhao F."/>
            <person name="Cao W.C."/>
        </authorList>
    </citation>
    <scope>NUCLEOTIDE SEQUENCE [LARGE SCALE GENOMIC DNA]</scope>
    <source>
        <strain evidence="1">Iper-2018</strain>
    </source>
</reference>
<evidence type="ECO:0000313" key="1">
    <source>
        <dbReference type="EMBL" id="KAG0413606.1"/>
    </source>
</evidence>